<gene>
    <name evidence="2" type="ORF">J2776_006301</name>
    <name evidence="1" type="ORF">J2793_006132</name>
</gene>
<sequence>MFLSSANKSIREMLVNGAEADHVAVLNRLTEVQLPRIDPDDRQWNSEMPITHQVARNYGHAGIIHAQWLVANQDRLPLLIQQKCDELMRPTDAARGERLWFANLAAMFVGAELARAANLHAINVQRWVLDTLLPDQRRAVRSSHHREQLTRLTARRAVPL</sequence>
<keyword evidence="3" id="KW-1185">Reference proteome</keyword>
<protein>
    <submittedName>
        <fullName evidence="1">Uncharacterized protein</fullName>
    </submittedName>
</protein>
<evidence type="ECO:0000313" key="1">
    <source>
        <dbReference type="EMBL" id="MDP9650658.1"/>
    </source>
</evidence>
<reference evidence="1 3" key="1">
    <citation type="submission" date="2023-07" db="EMBL/GenBank/DDBJ databases">
        <title>Sorghum-associated microbial communities from plants grown in Nebraska, USA.</title>
        <authorList>
            <person name="Schachtman D."/>
        </authorList>
    </citation>
    <scope>NUCLEOTIDE SEQUENCE</scope>
    <source>
        <strain evidence="2 3">DS1039</strain>
        <strain evidence="1">DS1061</strain>
    </source>
</reference>
<dbReference type="AlphaFoldDB" id="A0AB73IKY1"/>
<comment type="caution">
    <text evidence="1">The sequence shown here is derived from an EMBL/GenBank/DDBJ whole genome shotgun (WGS) entry which is preliminary data.</text>
</comment>
<dbReference type="RefSeq" id="WP_310072041.1">
    <property type="nucleotide sequence ID" value="NZ_JAURTK010000011.1"/>
</dbReference>
<name>A0AB73IKY1_9BURK</name>
<evidence type="ECO:0000313" key="3">
    <source>
        <dbReference type="Proteomes" id="UP001185254"/>
    </source>
</evidence>
<dbReference type="Proteomes" id="UP001185254">
    <property type="component" value="Unassembled WGS sequence"/>
</dbReference>
<dbReference type="EMBL" id="JAVDQN010000009">
    <property type="protein sequence ID" value="MDR6379576.1"/>
    <property type="molecule type" value="Genomic_DNA"/>
</dbReference>
<proteinExistence type="predicted"/>
<evidence type="ECO:0000313" key="4">
    <source>
        <dbReference type="Proteomes" id="UP001229486"/>
    </source>
</evidence>
<organism evidence="1 4">
    <name type="scientific">Paraburkholderia caledonica</name>
    <dbReference type="NCBI Taxonomy" id="134536"/>
    <lineage>
        <taxon>Bacteria</taxon>
        <taxon>Pseudomonadati</taxon>
        <taxon>Pseudomonadota</taxon>
        <taxon>Betaproteobacteria</taxon>
        <taxon>Burkholderiales</taxon>
        <taxon>Burkholderiaceae</taxon>
        <taxon>Paraburkholderia</taxon>
    </lineage>
</organism>
<accession>A0AB73IKY1</accession>
<dbReference type="Proteomes" id="UP001229486">
    <property type="component" value="Unassembled WGS sequence"/>
</dbReference>
<evidence type="ECO:0000313" key="2">
    <source>
        <dbReference type="EMBL" id="MDR6379576.1"/>
    </source>
</evidence>
<dbReference type="EMBL" id="JAURTK010000011">
    <property type="protein sequence ID" value="MDP9650658.1"/>
    <property type="molecule type" value="Genomic_DNA"/>
</dbReference>